<dbReference type="InterPro" id="IPR029061">
    <property type="entry name" value="THDP-binding"/>
</dbReference>
<dbReference type="EMBL" id="JQBT01000031">
    <property type="protein sequence ID" value="KRN79359.1"/>
    <property type="molecule type" value="Genomic_DNA"/>
</dbReference>
<dbReference type="GO" id="GO:0003824">
    <property type="term" value="F:catalytic activity"/>
    <property type="evidence" value="ECO:0007669"/>
    <property type="project" value="InterPro"/>
</dbReference>
<dbReference type="AlphaFoldDB" id="A0A0R2JQF8"/>
<dbReference type="InterPro" id="IPR047212">
    <property type="entry name" value="TPP_POXB-like"/>
</dbReference>
<sequence>MAQKASEQLVDVLIDWHVKHVYGLPGDSIDTTVDALRKQQDQIGFVQVRHEEVASLAAAAEAKLTGKLGVCLSIGGPGAIHMLNGLYDAKMDHVPVLALLGQVDTQFLNEEYFQEVNTPQLFADVAVYNKLISATDNLAEIVDEAIRTAYEKHGVAVLTIPDNLPEQRVSDHYISSASSFQLTSPQIDDNRLNTAAKLIRDSKKPLALVGLGAKKAGSQVAAFLEQNHIPFISTLPAKGIIGDNHPNSLGNVGKLGTKPAYEAMQNTDLLLMFGTNYPYTAYLPKPGTAKSIQINTSASAIGKRYPADVGLVADIKDVIKQLNSSETKILHPDDGFLKACQENVANWNRWMTGKRELDSKPVAPEALFNDINETAPHNTIYSIDVGTATSWSARFLNVSPTQKFILSSYLGTMGCALPGAIAAKINYPDRPVISVNGDGAFAMVMQDFITAVKYKLPLINIVLNNSKLAFIEYEQQAAGQLNYQIDLQDMDYAKFADAAGGVGITAKTSEEFKNALNRAYRVQNMPVLINAYVSDDAPLPGKIVGQEAKGYMKFGSQYLKEEKKIPELPPLKDILRQFF</sequence>
<evidence type="ECO:0000256" key="2">
    <source>
        <dbReference type="ARBA" id="ARBA00023052"/>
    </source>
</evidence>
<comment type="similarity">
    <text evidence="1 3">Belongs to the TPP enzyme family.</text>
</comment>
<organism evidence="7 8">
    <name type="scientific">Fructilactobacillus lindneri DSM 20690 = JCM 11027</name>
    <dbReference type="NCBI Taxonomy" id="1122148"/>
    <lineage>
        <taxon>Bacteria</taxon>
        <taxon>Bacillati</taxon>
        <taxon>Bacillota</taxon>
        <taxon>Bacilli</taxon>
        <taxon>Lactobacillales</taxon>
        <taxon>Lactobacillaceae</taxon>
        <taxon>Fructilactobacillus</taxon>
    </lineage>
</organism>
<dbReference type="GO" id="GO:0030976">
    <property type="term" value="F:thiamine pyrophosphate binding"/>
    <property type="evidence" value="ECO:0007669"/>
    <property type="project" value="InterPro"/>
</dbReference>
<reference evidence="7 8" key="1">
    <citation type="journal article" date="2015" name="Genome Announc.">
        <title>Expanding the biotechnology potential of lactobacilli through comparative genomics of 213 strains and associated genera.</title>
        <authorList>
            <person name="Sun Z."/>
            <person name="Harris H.M."/>
            <person name="McCann A."/>
            <person name="Guo C."/>
            <person name="Argimon S."/>
            <person name="Zhang W."/>
            <person name="Yang X."/>
            <person name="Jeffery I.B."/>
            <person name="Cooney J.C."/>
            <person name="Kagawa T.F."/>
            <person name="Liu W."/>
            <person name="Song Y."/>
            <person name="Salvetti E."/>
            <person name="Wrobel A."/>
            <person name="Rasinkangas P."/>
            <person name="Parkhill J."/>
            <person name="Rea M.C."/>
            <person name="O'Sullivan O."/>
            <person name="Ritari J."/>
            <person name="Douillard F.P."/>
            <person name="Paul Ross R."/>
            <person name="Yang R."/>
            <person name="Briner A.E."/>
            <person name="Felis G.E."/>
            <person name="de Vos W.M."/>
            <person name="Barrangou R."/>
            <person name="Klaenhammer T.R."/>
            <person name="Caufield P.W."/>
            <person name="Cui Y."/>
            <person name="Zhang H."/>
            <person name="O'Toole P.W."/>
        </authorList>
    </citation>
    <scope>NUCLEOTIDE SEQUENCE [LARGE SCALE GENOMIC DNA]</scope>
    <source>
        <strain evidence="7 8">DSM 20690</strain>
    </source>
</reference>
<feature type="domain" description="Thiamine pyrophosphate enzyme TPP-binding" evidence="5">
    <location>
        <begin position="384"/>
        <end position="530"/>
    </location>
</feature>
<gene>
    <name evidence="7" type="ORF">IV52_GL000277</name>
</gene>
<dbReference type="InterPro" id="IPR047211">
    <property type="entry name" value="POXB-like"/>
</dbReference>
<evidence type="ECO:0000313" key="8">
    <source>
        <dbReference type="Proteomes" id="UP000051565"/>
    </source>
</evidence>
<dbReference type="Gene3D" id="3.40.50.970">
    <property type="match status" value="2"/>
</dbReference>
<evidence type="ECO:0000256" key="1">
    <source>
        <dbReference type="ARBA" id="ARBA00007812"/>
    </source>
</evidence>
<dbReference type="InterPro" id="IPR000399">
    <property type="entry name" value="TPP-bd_CS"/>
</dbReference>
<dbReference type="PROSITE" id="PS00187">
    <property type="entry name" value="TPP_ENZYMES"/>
    <property type="match status" value="1"/>
</dbReference>
<dbReference type="NCBIfam" id="NF006377">
    <property type="entry name" value="PRK08611.1"/>
    <property type="match status" value="1"/>
</dbReference>
<keyword evidence="8" id="KW-1185">Reference proteome</keyword>
<dbReference type="InterPro" id="IPR011766">
    <property type="entry name" value="TPP_enzyme_TPP-bd"/>
</dbReference>
<dbReference type="PATRIC" id="fig|1122148.6.peg.294"/>
<accession>A0A0R2JQF8</accession>
<dbReference type="RefSeq" id="WP_054646979.1">
    <property type="nucleotide sequence ID" value="NZ_FUXS01000021.1"/>
</dbReference>
<keyword evidence="2 3" id="KW-0786">Thiamine pyrophosphate</keyword>
<dbReference type="SUPFAM" id="SSF52467">
    <property type="entry name" value="DHS-like NAD/FAD-binding domain"/>
    <property type="match status" value="1"/>
</dbReference>
<dbReference type="InterPro" id="IPR047210">
    <property type="entry name" value="TPP_PYR_POXB-like"/>
</dbReference>
<dbReference type="Pfam" id="PF02775">
    <property type="entry name" value="TPP_enzyme_C"/>
    <property type="match status" value="1"/>
</dbReference>
<evidence type="ECO:0000313" key="7">
    <source>
        <dbReference type="EMBL" id="KRN79359.1"/>
    </source>
</evidence>
<dbReference type="CDD" id="cd02014">
    <property type="entry name" value="TPP_POX"/>
    <property type="match status" value="1"/>
</dbReference>
<keyword evidence="7" id="KW-0670">Pyruvate</keyword>
<dbReference type="GO" id="GO:0000287">
    <property type="term" value="F:magnesium ion binding"/>
    <property type="evidence" value="ECO:0007669"/>
    <property type="project" value="InterPro"/>
</dbReference>
<dbReference type="InterPro" id="IPR012000">
    <property type="entry name" value="Thiamin_PyroP_enz_cen_dom"/>
</dbReference>
<dbReference type="PANTHER" id="PTHR42981">
    <property type="entry name" value="PYRUVATE DEHYDROGENASE [UBIQUINONE]"/>
    <property type="match status" value="1"/>
</dbReference>
<evidence type="ECO:0000259" key="6">
    <source>
        <dbReference type="Pfam" id="PF02776"/>
    </source>
</evidence>
<name>A0A0R2JQF8_9LACO</name>
<dbReference type="Gene3D" id="3.40.50.1220">
    <property type="entry name" value="TPP-binding domain"/>
    <property type="match status" value="1"/>
</dbReference>
<dbReference type="Proteomes" id="UP000051565">
    <property type="component" value="Unassembled WGS sequence"/>
</dbReference>
<evidence type="ECO:0000256" key="3">
    <source>
        <dbReference type="RuleBase" id="RU362132"/>
    </source>
</evidence>
<protein>
    <submittedName>
        <fullName evidence="7">Pyruvate oxidase</fullName>
    </submittedName>
</protein>
<dbReference type="OrthoDB" id="4494979at2"/>
<dbReference type="InterPro" id="IPR029035">
    <property type="entry name" value="DHS-like_NAD/FAD-binding_dom"/>
</dbReference>
<dbReference type="SUPFAM" id="SSF52518">
    <property type="entry name" value="Thiamin diphosphate-binding fold (THDP-binding)"/>
    <property type="match status" value="2"/>
</dbReference>
<dbReference type="PANTHER" id="PTHR42981:SF2">
    <property type="entry name" value="PYRUVATE DEHYDROGENASE [UBIQUINONE]"/>
    <property type="match status" value="1"/>
</dbReference>
<dbReference type="Pfam" id="PF02776">
    <property type="entry name" value="TPP_enzyme_N"/>
    <property type="match status" value="1"/>
</dbReference>
<comment type="caution">
    <text evidence="7">The sequence shown here is derived from an EMBL/GenBank/DDBJ whole genome shotgun (WGS) entry which is preliminary data.</text>
</comment>
<evidence type="ECO:0000259" key="4">
    <source>
        <dbReference type="Pfam" id="PF00205"/>
    </source>
</evidence>
<dbReference type="InterPro" id="IPR012001">
    <property type="entry name" value="Thiamin_PyroP_enz_TPP-bd_dom"/>
</dbReference>
<feature type="domain" description="Thiamine pyrophosphate enzyme N-terminal TPP-binding" evidence="6">
    <location>
        <begin position="4"/>
        <end position="117"/>
    </location>
</feature>
<feature type="domain" description="Thiamine pyrophosphate enzyme central" evidence="4">
    <location>
        <begin position="192"/>
        <end position="322"/>
    </location>
</feature>
<proteinExistence type="inferred from homology"/>
<evidence type="ECO:0000259" key="5">
    <source>
        <dbReference type="Pfam" id="PF02775"/>
    </source>
</evidence>
<dbReference type="Pfam" id="PF00205">
    <property type="entry name" value="TPP_enzyme_M"/>
    <property type="match status" value="1"/>
</dbReference>
<dbReference type="CDD" id="cd07039">
    <property type="entry name" value="TPP_PYR_POX"/>
    <property type="match status" value="1"/>
</dbReference>